<organism evidence="2 3">
    <name type="scientific">Prauserella oleivorans</name>
    <dbReference type="NCBI Taxonomy" id="1478153"/>
    <lineage>
        <taxon>Bacteria</taxon>
        <taxon>Bacillati</taxon>
        <taxon>Actinomycetota</taxon>
        <taxon>Actinomycetes</taxon>
        <taxon>Pseudonocardiales</taxon>
        <taxon>Pseudonocardiaceae</taxon>
        <taxon>Prauserella</taxon>
    </lineage>
</organism>
<evidence type="ECO:0000313" key="3">
    <source>
        <dbReference type="Proteomes" id="UP001597478"/>
    </source>
</evidence>
<dbReference type="RefSeq" id="WP_377394838.1">
    <property type="nucleotide sequence ID" value="NZ_JBHSAN010000054.1"/>
</dbReference>
<reference evidence="3" key="1">
    <citation type="journal article" date="2019" name="Int. J. Syst. Evol. Microbiol.">
        <title>The Global Catalogue of Microorganisms (GCM) 10K type strain sequencing project: providing services to taxonomists for standard genome sequencing and annotation.</title>
        <authorList>
            <consortium name="The Broad Institute Genomics Platform"/>
            <consortium name="The Broad Institute Genome Sequencing Center for Infectious Disease"/>
            <person name="Wu L."/>
            <person name="Ma J."/>
        </authorList>
    </citation>
    <scope>NUCLEOTIDE SEQUENCE [LARGE SCALE GENOMIC DNA]</scope>
    <source>
        <strain evidence="3">IBRC-M 10906</strain>
    </source>
</reference>
<sequence length="233" mass="24382">MAPTVLRRTPHDAALLDRTGIISASVPTQGIEDAEPGGRGLNRSGVASLAAFVLMGIVALSGVFEGVKSDGGGSTVIASGVPTRGPVAVAEPPAPPPVIAEDVPEPRPVPAPQAATPVDTEPEPAPEPEPQSADIVVAQEQRPDPLPDVRLPVARADTSADRAREHVLAMAEPFARDLGRWAGSFHDGQSYGDLRYDGDRDSDGRYGGDRDRGDDDARGFGDGRMGDLLRSDW</sequence>
<evidence type="ECO:0000313" key="2">
    <source>
        <dbReference type="EMBL" id="MFD2803159.1"/>
    </source>
</evidence>
<protein>
    <submittedName>
        <fullName evidence="2">Uncharacterized protein</fullName>
    </submittedName>
</protein>
<accession>A0ABW5WJ13</accession>
<feature type="compositionally biased region" description="Basic and acidic residues" evidence="1">
    <location>
        <begin position="194"/>
        <end position="233"/>
    </location>
</feature>
<proteinExistence type="predicted"/>
<gene>
    <name evidence="2" type="ORF">ACFS2C_27580</name>
</gene>
<feature type="region of interest" description="Disordered" evidence="1">
    <location>
        <begin position="180"/>
        <end position="233"/>
    </location>
</feature>
<dbReference type="Proteomes" id="UP001597478">
    <property type="component" value="Unassembled WGS sequence"/>
</dbReference>
<evidence type="ECO:0000256" key="1">
    <source>
        <dbReference type="SAM" id="MobiDB-lite"/>
    </source>
</evidence>
<comment type="caution">
    <text evidence="2">The sequence shown here is derived from an EMBL/GenBank/DDBJ whole genome shotgun (WGS) entry which is preliminary data.</text>
</comment>
<dbReference type="EMBL" id="JBHUOF010000049">
    <property type="protein sequence ID" value="MFD2803159.1"/>
    <property type="molecule type" value="Genomic_DNA"/>
</dbReference>
<name>A0ABW5WJ13_9PSEU</name>
<keyword evidence="3" id="KW-1185">Reference proteome</keyword>
<feature type="region of interest" description="Disordered" evidence="1">
    <location>
        <begin position="94"/>
        <end position="133"/>
    </location>
</feature>